<dbReference type="AlphaFoldDB" id="A0A239DKD5"/>
<feature type="transmembrane region" description="Helical" evidence="9">
    <location>
        <begin position="121"/>
        <end position="141"/>
    </location>
</feature>
<dbReference type="InterPro" id="IPR005829">
    <property type="entry name" value="Sugar_transporter_CS"/>
</dbReference>
<dbReference type="InterPro" id="IPR011701">
    <property type="entry name" value="MFS"/>
</dbReference>
<keyword evidence="6" id="KW-0769">Symport</keyword>
<evidence type="ECO:0000256" key="3">
    <source>
        <dbReference type="ARBA" id="ARBA00022448"/>
    </source>
</evidence>
<feature type="transmembrane region" description="Helical" evidence="9">
    <location>
        <begin position="63"/>
        <end position="85"/>
    </location>
</feature>
<dbReference type="SUPFAM" id="SSF103473">
    <property type="entry name" value="MFS general substrate transporter"/>
    <property type="match status" value="1"/>
</dbReference>
<feature type="transmembrane region" description="Helical" evidence="9">
    <location>
        <begin position="348"/>
        <end position="369"/>
    </location>
</feature>
<feature type="transmembrane region" description="Helical" evidence="9">
    <location>
        <begin position="197"/>
        <end position="216"/>
    </location>
</feature>
<evidence type="ECO:0000256" key="1">
    <source>
        <dbReference type="ARBA" id="ARBA00004651"/>
    </source>
</evidence>
<dbReference type="RefSeq" id="WP_170935395.1">
    <property type="nucleotide sequence ID" value="NZ_FZPA01000001.1"/>
</dbReference>
<dbReference type="InterPro" id="IPR020846">
    <property type="entry name" value="MFS_dom"/>
</dbReference>
<keyword evidence="12" id="KW-1185">Reference proteome</keyword>
<proteinExistence type="inferred from homology"/>
<dbReference type="GO" id="GO:0005886">
    <property type="term" value="C:plasma membrane"/>
    <property type="evidence" value="ECO:0007669"/>
    <property type="project" value="UniProtKB-SubCell"/>
</dbReference>
<dbReference type="GO" id="GO:0015293">
    <property type="term" value="F:symporter activity"/>
    <property type="evidence" value="ECO:0007669"/>
    <property type="project" value="UniProtKB-KW"/>
</dbReference>
<organism evidence="11 12">
    <name type="scientific">Sphingopyxis indica</name>
    <dbReference type="NCBI Taxonomy" id="436663"/>
    <lineage>
        <taxon>Bacteria</taxon>
        <taxon>Pseudomonadati</taxon>
        <taxon>Pseudomonadota</taxon>
        <taxon>Alphaproteobacteria</taxon>
        <taxon>Sphingomonadales</taxon>
        <taxon>Sphingomonadaceae</taxon>
        <taxon>Sphingopyxis</taxon>
    </lineage>
</organism>
<evidence type="ECO:0000256" key="2">
    <source>
        <dbReference type="ARBA" id="ARBA00008240"/>
    </source>
</evidence>
<dbReference type="EMBL" id="FZPA01000001">
    <property type="protein sequence ID" value="SNS32153.1"/>
    <property type="molecule type" value="Genomic_DNA"/>
</dbReference>
<evidence type="ECO:0000256" key="5">
    <source>
        <dbReference type="ARBA" id="ARBA00022692"/>
    </source>
</evidence>
<comment type="similarity">
    <text evidence="2">Belongs to the major facilitator superfamily. Metabolite:H+ Symporter (MHS) family (TC 2.A.1.6) family.</text>
</comment>
<accession>A0A239DKD5</accession>
<feature type="transmembrane region" description="Helical" evidence="9">
    <location>
        <begin position="381"/>
        <end position="406"/>
    </location>
</feature>
<evidence type="ECO:0000313" key="12">
    <source>
        <dbReference type="Proteomes" id="UP000198339"/>
    </source>
</evidence>
<feature type="transmembrane region" description="Helical" evidence="9">
    <location>
        <begin position="252"/>
        <end position="269"/>
    </location>
</feature>
<feature type="transmembrane region" description="Helical" evidence="9">
    <location>
        <begin position="162"/>
        <end position="185"/>
    </location>
</feature>
<feature type="transmembrane region" description="Helical" evidence="9">
    <location>
        <begin position="97"/>
        <end position="115"/>
    </location>
</feature>
<feature type="transmembrane region" description="Helical" evidence="9">
    <location>
        <begin position="412"/>
        <end position="429"/>
    </location>
</feature>
<keyword evidence="5 9" id="KW-0812">Transmembrane</keyword>
<evidence type="ECO:0000256" key="4">
    <source>
        <dbReference type="ARBA" id="ARBA00022475"/>
    </source>
</evidence>
<dbReference type="Proteomes" id="UP000198339">
    <property type="component" value="Unassembled WGS sequence"/>
</dbReference>
<keyword evidence="4" id="KW-1003">Cell membrane</keyword>
<dbReference type="PROSITE" id="PS00216">
    <property type="entry name" value="SUGAR_TRANSPORT_1"/>
    <property type="match status" value="1"/>
</dbReference>
<comment type="subcellular location">
    <subcellularLocation>
        <location evidence="1">Cell membrane</location>
        <topology evidence="1">Multi-pass membrane protein</topology>
    </subcellularLocation>
</comment>
<dbReference type="InterPro" id="IPR036259">
    <property type="entry name" value="MFS_trans_sf"/>
</dbReference>
<sequence length="450" mass="47989">MTTQTMTPDLCAPAGAKTDPATLRRAITASALGNATEWFDYGIYAYGVTYISAALFPGDTDEAVLFALATFAISFLVRPLGGLFWGPLGDRIGRKSVLALTILMMAGATFGVGLIPDYAHIGVWAPTLLIVLRMVQGFSTGGEYGGAATFMAEYAPDDRRGFFGSFLEFGTLAGFSLGASLMLLFSLTLGDAAMHDWGWRIPFLIAAPMGLIGTYLRSKMEDTPIFLEECVVEEARQAPGLATLARDHWRPLLVVGGLVVALNVVNYTLLSYMPTYLQRRIGLTTDEALIVPIIGMLFMMLFLPFAGALSDRIGRRAMWRFSLLGLLVGVVPLYLLMGTGLAGAIAGFILLGLLYVPQLATISATFPALFPTSVRFAGFAIAYNVSTSIFGGTAPAIGSGLISWTGDQLMPAYYMIFSCLVGLVALRFMPETAGQSLRGNPFASAGDATG</sequence>
<dbReference type="PROSITE" id="PS50850">
    <property type="entry name" value="MFS"/>
    <property type="match status" value="1"/>
</dbReference>
<gene>
    <name evidence="11" type="ORF">SAMN06295955_101285</name>
</gene>
<dbReference type="InterPro" id="IPR051084">
    <property type="entry name" value="H+-coupled_symporters"/>
</dbReference>
<dbReference type="PANTHER" id="PTHR43528">
    <property type="entry name" value="ALPHA-KETOGLUTARATE PERMEASE"/>
    <property type="match status" value="1"/>
</dbReference>
<evidence type="ECO:0000256" key="6">
    <source>
        <dbReference type="ARBA" id="ARBA00022847"/>
    </source>
</evidence>
<feature type="domain" description="Major facilitator superfamily (MFS) profile" evidence="10">
    <location>
        <begin position="26"/>
        <end position="433"/>
    </location>
</feature>
<keyword evidence="7 9" id="KW-1133">Transmembrane helix</keyword>
<dbReference type="PROSITE" id="PS00217">
    <property type="entry name" value="SUGAR_TRANSPORT_2"/>
    <property type="match status" value="1"/>
</dbReference>
<keyword evidence="8 9" id="KW-0472">Membrane</keyword>
<evidence type="ECO:0000259" key="10">
    <source>
        <dbReference type="PROSITE" id="PS50850"/>
    </source>
</evidence>
<dbReference type="FunFam" id="1.20.1250.20:FF:000001">
    <property type="entry name" value="Dicarboxylate MFS transporter"/>
    <property type="match status" value="1"/>
</dbReference>
<protein>
    <submittedName>
        <fullName evidence="11">MFS transporter, MHS family, proline/betaine transporter</fullName>
    </submittedName>
</protein>
<name>A0A239DKD5_9SPHN</name>
<evidence type="ECO:0000256" key="7">
    <source>
        <dbReference type="ARBA" id="ARBA00022989"/>
    </source>
</evidence>
<evidence type="ECO:0000256" key="9">
    <source>
        <dbReference type="SAM" id="Phobius"/>
    </source>
</evidence>
<reference evidence="11 12" key="1">
    <citation type="submission" date="2017-06" db="EMBL/GenBank/DDBJ databases">
        <authorList>
            <person name="Kim H.J."/>
            <person name="Triplett B.A."/>
        </authorList>
    </citation>
    <scope>NUCLEOTIDE SEQUENCE [LARGE SCALE GENOMIC DNA]</scope>
    <source>
        <strain evidence="11 12">DS15</strain>
    </source>
</reference>
<keyword evidence="3" id="KW-0813">Transport</keyword>
<feature type="transmembrane region" description="Helical" evidence="9">
    <location>
        <begin position="289"/>
        <end position="309"/>
    </location>
</feature>
<dbReference type="Gene3D" id="1.20.1250.20">
    <property type="entry name" value="MFS general substrate transporter like domains"/>
    <property type="match status" value="2"/>
</dbReference>
<dbReference type="PANTHER" id="PTHR43528:SF1">
    <property type="entry name" value="ALPHA-KETOGLUTARATE PERMEASE"/>
    <property type="match status" value="1"/>
</dbReference>
<evidence type="ECO:0000256" key="8">
    <source>
        <dbReference type="ARBA" id="ARBA00023136"/>
    </source>
</evidence>
<dbReference type="Pfam" id="PF07690">
    <property type="entry name" value="MFS_1"/>
    <property type="match status" value="1"/>
</dbReference>
<evidence type="ECO:0000313" key="11">
    <source>
        <dbReference type="EMBL" id="SNS32153.1"/>
    </source>
</evidence>
<feature type="transmembrane region" description="Helical" evidence="9">
    <location>
        <begin position="321"/>
        <end position="342"/>
    </location>
</feature>